<sequence>MNFSSFSFCKAACSTLRAFNTGLPLRNPQFAHPNFSLKETTDKIARQCGLYPRQAQASFPRNMNLRGCLRGISMIRVALCGMGYWGRNLFRVLSSNPGIELAAVVDPKPDLAEKLRQSHPSIVVHADASEVMADPTIDAVVIATPVSSHYDLARAALEARKHVMVEKPMCASSAEASDLVARAEAYGLTLMVDHTFLFHPAVLKLADLVHSGALGHVSYFDSQRINLGLFQPDVNVLWDLAPHDLSILDFLFGIEPVDVEASGYCHVNEGSPDISYLTLHYPNSMVAHLNLSWMSPVKLRRVAIGGSEQMVVWDDLNRDEPLKIYDSGITFHSKQERDLILPNYRIGSVSSPRLATSEPLVDVIEHFRQSVTKQVTCKTDGRLGLRVVRALERAQAALDLSLRRVRGFMPASINAVAAE</sequence>
<reference evidence="1" key="1">
    <citation type="submission" date="2021-03" db="EMBL/GenBank/DDBJ databases">
        <title>Genomic Encyclopedia of Type Strains, Phase IV (KMG-IV): sequencing the most valuable type-strain genomes for metagenomic binning, comparative biology and taxonomic classification.</title>
        <authorList>
            <person name="Goeker M."/>
        </authorList>
    </citation>
    <scope>NUCLEOTIDE SEQUENCE</scope>
    <source>
        <strain evidence="1">DSM 18131</strain>
    </source>
</reference>
<organism evidence="1 2">
    <name type="scientific">Ensifer adhaerens</name>
    <name type="common">Sinorhizobium morelense</name>
    <dbReference type="NCBI Taxonomy" id="106592"/>
    <lineage>
        <taxon>Bacteria</taxon>
        <taxon>Pseudomonadati</taxon>
        <taxon>Pseudomonadota</taxon>
        <taxon>Alphaproteobacteria</taxon>
        <taxon>Hyphomicrobiales</taxon>
        <taxon>Rhizobiaceae</taxon>
        <taxon>Sinorhizobium/Ensifer group</taxon>
        <taxon>Ensifer</taxon>
    </lineage>
</organism>
<name>A0ACC5SU73_ENSAD</name>
<gene>
    <name evidence="1" type="ORF">J2Z19_001986</name>
</gene>
<protein>
    <submittedName>
        <fullName evidence="1">Dehydrogenase</fullName>
    </submittedName>
</protein>
<keyword evidence="2" id="KW-1185">Reference proteome</keyword>
<dbReference type="Proteomes" id="UP000823773">
    <property type="component" value="Unassembled WGS sequence"/>
</dbReference>
<evidence type="ECO:0000313" key="2">
    <source>
        <dbReference type="Proteomes" id="UP000823773"/>
    </source>
</evidence>
<proteinExistence type="predicted"/>
<comment type="caution">
    <text evidence="1">The sequence shown here is derived from an EMBL/GenBank/DDBJ whole genome shotgun (WGS) entry which is preliminary data.</text>
</comment>
<accession>A0ACC5SU73</accession>
<dbReference type="EMBL" id="JAGGJR010000002">
    <property type="protein sequence ID" value="MBP1872274.1"/>
    <property type="molecule type" value="Genomic_DNA"/>
</dbReference>
<evidence type="ECO:0000313" key="1">
    <source>
        <dbReference type="EMBL" id="MBP1872274.1"/>
    </source>
</evidence>